<accession>A0ACB9A1N3</accession>
<proteinExistence type="predicted"/>
<evidence type="ECO:0000313" key="1">
    <source>
        <dbReference type="EMBL" id="KAI3704027.1"/>
    </source>
</evidence>
<evidence type="ECO:0000313" key="2">
    <source>
        <dbReference type="Proteomes" id="UP001056120"/>
    </source>
</evidence>
<protein>
    <submittedName>
        <fullName evidence="1">Uncharacterized protein</fullName>
    </submittedName>
</protein>
<dbReference type="EMBL" id="CM042042">
    <property type="protein sequence ID" value="KAI3704027.1"/>
    <property type="molecule type" value="Genomic_DNA"/>
</dbReference>
<reference evidence="2" key="1">
    <citation type="journal article" date="2022" name="Mol. Ecol. Resour.">
        <title>The genomes of chicory, endive, great burdock and yacon provide insights into Asteraceae palaeo-polyploidization history and plant inulin production.</title>
        <authorList>
            <person name="Fan W."/>
            <person name="Wang S."/>
            <person name="Wang H."/>
            <person name="Wang A."/>
            <person name="Jiang F."/>
            <person name="Liu H."/>
            <person name="Zhao H."/>
            <person name="Xu D."/>
            <person name="Zhang Y."/>
        </authorList>
    </citation>
    <scope>NUCLEOTIDE SEQUENCE [LARGE SCALE GENOMIC DNA]</scope>
    <source>
        <strain evidence="2">cv. Yunnan</strain>
    </source>
</reference>
<comment type="caution">
    <text evidence="1">The sequence shown here is derived from an EMBL/GenBank/DDBJ whole genome shotgun (WGS) entry which is preliminary data.</text>
</comment>
<keyword evidence="2" id="KW-1185">Reference proteome</keyword>
<name>A0ACB9A1N3_9ASTR</name>
<organism evidence="1 2">
    <name type="scientific">Smallanthus sonchifolius</name>
    <dbReference type="NCBI Taxonomy" id="185202"/>
    <lineage>
        <taxon>Eukaryota</taxon>
        <taxon>Viridiplantae</taxon>
        <taxon>Streptophyta</taxon>
        <taxon>Embryophyta</taxon>
        <taxon>Tracheophyta</taxon>
        <taxon>Spermatophyta</taxon>
        <taxon>Magnoliopsida</taxon>
        <taxon>eudicotyledons</taxon>
        <taxon>Gunneridae</taxon>
        <taxon>Pentapetalae</taxon>
        <taxon>asterids</taxon>
        <taxon>campanulids</taxon>
        <taxon>Asterales</taxon>
        <taxon>Asteraceae</taxon>
        <taxon>Asteroideae</taxon>
        <taxon>Heliantheae alliance</taxon>
        <taxon>Millerieae</taxon>
        <taxon>Smallanthus</taxon>
    </lineage>
</organism>
<reference evidence="1 2" key="2">
    <citation type="journal article" date="2022" name="Mol. Ecol. Resour.">
        <title>The genomes of chicory, endive, great burdock and yacon provide insights into Asteraceae paleo-polyploidization history and plant inulin production.</title>
        <authorList>
            <person name="Fan W."/>
            <person name="Wang S."/>
            <person name="Wang H."/>
            <person name="Wang A."/>
            <person name="Jiang F."/>
            <person name="Liu H."/>
            <person name="Zhao H."/>
            <person name="Xu D."/>
            <person name="Zhang Y."/>
        </authorList>
    </citation>
    <scope>NUCLEOTIDE SEQUENCE [LARGE SCALE GENOMIC DNA]</scope>
    <source>
        <strain evidence="2">cv. Yunnan</strain>
        <tissue evidence="1">Leaves</tissue>
    </source>
</reference>
<gene>
    <name evidence="1" type="ORF">L1987_74232</name>
</gene>
<dbReference type="Proteomes" id="UP001056120">
    <property type="component" value="Linkage Group LG25"/>
</dbReference>
<sequence length="190" mass="20872">MNIGESSGIETLNEEEEYNWREVILPSLIPVVPEPELERESGERRSGRDILIAIDHGPKSKHAFDWALVHLCRLADTVHLIHAVSSVKNEVVYEATQALMETLAVEALQVAMVKTVARIVEGDAGKAICKEAERVKPAAVVMGTRGRGIIKSVLKGSVSEHCFHYCKSAPVIIVPDIEAGEESVISLERR</sequence>